<feature type="signal peptide" evidence="1">
    <location>
        <begin position="1"/>
        <end position="19"/>
    </location>
</feature>
<reference evidence="2 3" key="1">
    <citation type="submission" date="2019-09" db="EMBL/GenBank/DDBJ databases">
        <title>Taxonomy of Antarctic Massilia spp.: description of Massilia rubra sp. nov., Massilia aquatica sp. nov., Massilia mucilaginosa sp. nov., Massilia frigida sp. nov. isolated from streams, lakes and regoliths.</title>
        <authorList>
            <person name="Holochova P."/>
            <person name="Sedlacek I."/>
            <person name="Kralova S."/>
            <person name="Maslanova I."/>
            <person name="Busse H.-J."/>
            <person name="Stankova E."/>
            <person name="Vrbovska V."/>
            <person name="Kovarovic V."/>
            <person name="Bartak M."/>
            <person name="Svec P."/>
            <person name="Pantucek R."/>
        </authorList>
    </citation>
    <scope>NUCLEOTIDE SEQUENCE [LARGE SCALE GENOMIC DNA]</scope>
    <source>
        <strain evidence="2 3">CCM 8693</strain>
    </source>
</reference>
<evidence type="ECO:0000256" key="1">
    <source>
        <dbReference type="SAM" id="SignalP"/>
    </source>
</evidence>
<dbReference type="EMBL" id="VVIW01000003">
    <property type="protein sequence ID" value="NHZ39815.1"/>
    <property type="molecule type" value="Genomic_DNA"/>
</dbReference>
<keyword evidence="1" id="KW-0732">Signal</keyword>
<name>A0ABX0LY76_9BURK</name>
<gene>
    <name evidence="2" type="ORF">F1609_06530</name>
</gene>
<dbReference type="RefSeq" id="WP_167075690.1">
    <property type="nucleotide sequence ID" value="NZ_VVIW01000003.1"/>
</dbReference>
<dbReference type="Proteomes" id="UP000819052">
    <property type="component" value="Unassembled WGS sequence"/>
</dbReference>
<keyword evidence="3" id="KW-1185">Reference proteome</keyword>
<feature type="chain" id="PRO_5046324931" description="DUF4398 domain-containing protein" evidence="1">
    <location>
        <begin position="20"/>
        <end position="127"/>
    </location>
</feature>
<proteinExistence type="predicted"/>
<protein>
    <recommendedName>
        <fullName evidence="4">DUF4398 domain-containing protein</fullName>
    </recommendedName>
</protein>
<evidence type="ECO:0000313" key="3">
    <source>
        <dbReference type="Proteomes" id="UP000819052"/>
    </source>
</evidence>
<comment type="caution">
    <text evidence="2">The sequence shown here is derived from an EMBL/GenBank/DDBJ whole genome shotgun (WGS) entry which is preliminary data.</text>
</comment>
<evidence type="ECO:0008006" key="4">
    <source>
        <dbReference type="Google" id="ProtNLM"/>
    </source>
</evidence>
<evidence type="ECO:0000313" key="2">
    <source>
        <dbReference type="EMBL" id="NHZ39815.1"/>
    </source>
</evidence>
<sequence length="127" mass="13692">MIRACLLMPMLLALAPACAEIHVRVDPATGVTVLSNMPPRPGDIAAPLPSSVPLRAPVRITAAADFPKVDRKTQQARDIGRRAILENELASEQQALTTAREHGAGNDALHRHAANLAALRRELRSIR</sequence>
<accession>A0ABX0LY76</accession>
<organism evidence="2 3">
    <name type="scientific">Massilia aquatica</name>
    <dbReference type="NCBI Taxonomy" id="2609000"/>
    <lineage>
        <taxon>Bacteria</taxon>
        <taxon>Pseudomonadati</taxon>
        <taxon>Pseudomonadota</taxon>
        <taxon>Betaproteobacteria</taxon>
        <taxon>Burkholderiales</taxon>
        <taxon>Oxalobacteraceae</taxon>
        <taxon>Telluria group</taxon>
        <taxon>Massilia</taxon>
    </lineage>
</organism>